<keyword evidence="3" id="KW-1185">Reference proteome</keyword>
<feature type="signal peptide" evidence="1">
    <location>
        <begin position="1"/>
        <end position="20"/>
    </location>
</feature>
<evidence type="ECO:0008006" key="4">
    <source>
        <dbReference type="Google" id="ProtNLM"/>
    </source>
</evidence>
<dbReference type="EMBL" id="JAGEOJ010000006">
    <property type="protein sequence ID" value="MBO2448706.1"/>
    <property type="molecule type" value="Genomic_DNA"/>
</dbReference>
<dbReference type="PROSITE" id="PS51257">
    <property type="entry name" value="PROKAR_LIPOPROTEIN"/>
    <property type="match status" value="1"/>
</dbReference>
<name>A0A939P9W1_9ACTN</name>
<feature type="chain" id="PRO_5038679915" description="Nuclear transport factor 2 family protein" evidence="1">
    <location>
        <begin position="21"/>
        <end position="134"/>
    </location>
</feature>
<evidence type="ECO:0000313" key="2">
    <source>
        <dbReference type="EMBL" id="MBO2448706.1"/>
    </source>
</evidence>
<accession>A0A939P9W1</accession>
<sequence length="134" mass="14528">MRVLLAVLAGLLITSCGSNEAPVAKPGLDGARDIATAWYEAVVDGDADGACRLMSASMRTKVTTDNQASDCENGIRQYFATVDETAKRQMQAKDFTVTPDGANHAYVRINRSWRAPTFEESWAQGRWGISGIIT</sequence>
<evidence type="ECO:0000313" key="3">
    <source>
        <dbReference type="Proteomes" id="UP000669179"/>
    </source>
</evidence>
<dbReference type="RefSeq" id="WP_208256367.1">
    <property type="nucleotide sequence ID" value="NZ_JAGEOJ010000006.1"/>
</dbReference>
<evidence type="ECO:0000256" key="1">
    <source>
        <dbReference type="SAM" id="SignalP"/>
    </source>
</evidence>
<comment type="caution">
    <text evidence="2">The sequence shown here is derived from an EMBL/GenBank/DDBJ whole genome shotgun (WGS) entry which is preliminary data.</text>
</comment>
<keyword evidence="1" id="KW-0732">Signal</keyword>
<dbReference type="InterPro" id="IPR032710">
    <property type="entry name" value="NTF2-like_dom_sf"/>
</dbReference>
<organism evidence="2 3">
    <name type="scientific">Actinomadura barringtoniae</name>
    <dbReference type="NCBI Taxonomy" id="1427535"/>
    <lineage>
        <taxon>Bacteria</taxon>
        <taxon>Bacillati</taxon>
        <taxon>Actinomycetota</taxon>
        <taxon>Actinomycetes</taxon>
        <taxon>Streptosporangiales</taxon>
        <taxon>Thermomonosporaceae</taxon>
        <taxon>Actinomadura</taxon>
    </lineage>
</organism>
<reference evidence="2" key="1">
    <citation type="submission" date="2021-03" db="EMBL/GenBank/DDBJ databases">
        <authorList>
            <person name="Kanchanasin P."/>
            <person name="Saeng-In P."/>
            <person name="Phongsopitanun W."/>
            <person name="Yuki M."/>
            <person name="Kudo T."/>
            <person name="Ohkuma M."/>
            <person name="Tanasupawat S."/>
        </authorList>
    </citation>
    <scope>NUCLEOTIDE SEQUENCE</scope>
    <source>
        <strain evidence="2">GKU 128</strain>
    </source>
</reference>
<gene>
    <name evidence="2" type="ORF">J4573_16510</name>
</gene>
<dbReference type="SUPFAM" id="SSF54427">
    <property type="entry name" value="NTF2-like"/>
    <property type="match status" value="1"/>
</dbReference>
<dbReference type="AlphaFoldDB" id="A0A939P9W1"/>
<protein>
    <recommendedName>
        <fullName evidence="4">Nuclear transport factor 2 family protein</fullName>
    </recommendedName>
</protein>
<dbReference type="Proteomes" id="UP000669179">
    <property type="component" value="Unassembled WGS sequence"/>
</dbReference>
<proteinExistence type="predicted"/>